<dbReference type="RefSeq" id="WP_091836767.1">
    <property type="nucleotide sequence ID" value="NZ_FPAA01000006.1"/>
</dbReference>
<proteinExistence type="predicted"/>
<keyword evidence="2" id="KW-1185">Reference proteome</keyword>
<evidence type="ECO:0000313" key="1">
    <source>
        <dbReference type="EMBL" id="SFS69476.1"/>
    </source>
</evidence>
<dbReference type="EMBL" id="FPAA01000006">
    <property type="protein sequence ID" value="SFS69476.1"/>
    <property type="molecule type" value="Genomic_DNA"/>
</dbReference>
<accession>A0A1I6RXS5</accession>
<dbReference type="OrthoDB" id="7869153at2"/>
<dbReference type="InterPro" id="IPR026838">
    <property type="entry name" value="YheC/D"/>
</dbReference>
<evidence type="ECO:0000313" key="2">
    <source>
        <dbReference type="Proteomes" id="UP000198660"/>
    </source>
</evidence>
<sequence length="249" mass="28267">MVKICIRSKSCKNDHLLSDPVIARYLPHTLPMNLVNLQLMLNRYPIIYLKPDVGSLGYGIYRIDRIASNEFCLRKEGATIVKGPSGEIGQAVTRLCSKKPYLLQQGIESVTHKGLPFDVRVHVQRVNGSWLYGGSVGKLGRKKSIITNRHRGGLPISIQSLFSNHLKGDPHQQKILLNDIKNIAIRIARVMEKHFPRRPEYGLDIGIDKKQFWVYEVNTSPGIMVFAKLSDRGPIKRILSLRKKNLILR</sequence>
<dbReference type="Proteomes" id="UP000198660">
    <property type="component" value="Unassembled WGS sequence"/>
</dbReference>
<dbReference type="Pfam" id="PF14398">
    <property type="entry name" value="ATPgrasp_YheCD"/>
    <property type="match status" value="1"/>
</dbReference>
<name>A0A1I6RXS5_9BACL</name>
<reference evidence="2" key="1">
    <citation type="submission" date="2016-10" db="EMBL/GenBank/DDBJ databases">
        <authorList>
            <person name="Varghese N."/>
            <person name="Submissions S."/>
        </authorList>
    </citation>
    <scope>NUCLEOTIDE SEQUENCE [LARGE SCALE GENOMIC DNA]</scope>
    <source>
        <strain evidence="2">DSM 45789</strain>
    </source>
</reference>
<protein>
    <submittedName>
        <fullName evidence="1">YheC/D like ATP-grasp</fullName>
    </submittedName>
</protein>
<dbReference type="AlphaFoldDB" id="A0A1I6RXS5"/>
<organism evidence="1 2">
    <name type="scientific">Marininema halotolerans</name>
    <dbReference type="NCBI Taxonomy" id="1155944"/>
    <lineage>
        <taxon>Bacteria</taxon>
        <taxon>Bacillati</taxon>
        <taxon>Bacillota</taxon>
        <taxon>Bacilli</taxon>
        <taxon>Bacillales</taxon>
        <taxon>Thermoactinomycetaceae</taxon>
        <taxon>Marininema</taxon>
    </lineage>
</organism>
<dbReference type="SUPFAM" id="SSF56059">
    <property type="entry name" value="Glutathione synthetase ATP-binding domain-like"/>
    <property type="match status" value="1"/>
</dbReference>
<gene>
    <name evidence="1" type="ORF">SAMN05444972_10619</name>
</gene>
<dbReference type="Gene3D" id="3.30.470.20">
    <property type="entry name" value="ATP-grasp fold, B domain"/>
    <property type="match status" value="1"/>
</dbReference>